<evidence type="ECO:0000256" key="5">
    <source>
        <dbReference type="ARBA" id="ARBA00022679"/>
    </source>
</evidence>
<gene>
    <name evidence="13" type="ORF">FGL85_08530</name>
</gene>
<dbReference type="Gene3D" id="3.30.565.10">
    <property type="entry name" value="Histidine kinase-like ATPase, C-terminal domain"/>
    <property type="match status" value="1"/>
</dbReference>
<dbReference type="InterPro" id="IPR036890">
    <property type="entry name" value="HATPase_C_sf"/>
</dbReference>
<dbReference type="SMART" id="SM00388">
    <property type="entry name" value="HisKA"/>
    <property type="match status" value="1"/>
</dbReference>
<evidence type="ECO:0000256" key="4">
    <source>
        <dbReference type="ARBA" id="ARBA00022553"/>
    </source>
</evidence>
<keyword evidence="7 13" id="KW-0418">Kinase</keyword>
<keyword evidence="5" id="KW-0808">Transferase</keyword>
<dbReference type="Proteomes" id="UP000321296">
    <property type="component" value="Chromosome"/>
</dbReference>
<evidence type="ECO:0000256" key="6">
    <source>
        <dbReference type="ARBA" id="ARBA00022692"/>
    </source>
</evidence>
<protein>
    <recommendedName>
        <fullName evidence="3">histidine kinase</fullName>
        <ecNumber evidence="3">2.7.13.3</ecNumber>
    </recommendedName>
</protein>
<dbReference type="Gene3D" id="6.10.340.10">
    <property type="match status" value="1"/>
</dbReference>
<keyword evidence="9" id="KW-0902">Two-component regulatory system</keyword>
<dbReference type="InterPro" id="IPR004358">
    <property type="entry name" value="Sig_transdc_His_kin-like_C"/>
</dbReference>
<dbReference type="KEGG" id="lpse:FGL85_08530"/>
<keyword evidence="10 11" id="KW-0472">Membrane</keyword>
<dbReference type="PANTHER" id="PTHR45436:SF5">
    <property type="entry name" value="SENSOR HISTIDINE KINASE TRCS"/>
    <property type="match status" value="1"/>
</dbReference>
<dbReference type="InterPro" id="IPR005467">
    <property type="entry name" value="His_kinase_dom"/>
</dbReference>
<dbReference type="SUPFAM" id="SSF55874">
    <property type="entry name" value="ATPase domain of HSP90 chaperone/DNA topoisomerase II/histidine kinase"/>
    <property type="match status" value="1"/>
</dbReference>
<dbReference type="InterPro" id="IPR050428">
    <property type="entry name" value="TCS_sensor_his_kinase"/>
</dbReference>
<keyword evidence="6 11" id="KW-0812">Transmembrane</keyword>
<dbReference type="AlphaFoldDB" id="A0A5B8T1L1"/>
<dbReference type="PROSITE" id="PS50109">
    <property type="entry name" value="HIS_KIN"/>
    <property type="match status" value="1"/>
</dbReference>
<dbReference type="GO" id="GO:0000155">
    <property type="term" value="F:phosphorelay sensor kinase activity"/>
    <property type="evidence" value="ECO:0007669"/>
    <property type="project" value="InterPro"/>
</dbReference>
<name>A0A5B8T1L1_LEUPS</name>
<evidence type="ECO:0000256" key="1">
    <source>
        <dbReference type="ARBA" id="ARBA00000085"/>
    </source>
</evidence>
<organism evidence="13 14">
    <name type="scientific">Leuconostoc pseudomesenteroides</name>
    <dbReference type="NCBI Taxonomy" id="33968"/>
    <lineage>
        <taxon>Bacteria</taxon>
        <taxon>Bacillati</taxon>
        <taxon>Bacillota</taxon>
        <taxon>Bacilli</taxon>
        <taxon>Lactobacillales</taxon>
        <taxon>Lactobacillaceae</taxon>
        <taxon>Leuconostoc</taxon>
    </lineage>
</organism>
<accession>A0A5B8T1L1</accession>
<evidence type="ECO:0000313" key="14">
    <source>
        <dbReference type="Proteomes" id="UP000321296"/>
    </source>
</evidence>
<proteinExistence type="predicted"/>
<evidence type="ECO:0000259" key="12">
    <source>
        <dbReference type="PROSITE" id="PS50109"/>
    </source>
</evidence>
<evidence type="ECO:0000256" key="9">
    <source>
        <dbReference type="ARBA" id="ARBA00023012"/>
    </source>
</evidence>
<dbReference type="CDD" id="cd00082">
    <property type="entry name" value="HisKA"/>
    <property type="match status" value="1"/>
</dbReference>
<dbReference type="Gene3D" id="1.10.287.130">
    <property type="match status" value="1"/>
</dbReference>
<evidence type="ECO:0000256" key="2">
    <source>
        <dbReference type="ARBA" id="ARBA00004370"/>
    </source>
</evidence>
<dbReference type="Pfam" id="PF00512">
    <property type="entry name" value="HisKA"/>
    <property type="match status" value="1"/>
</dbReference>
<keyword evidence="4" id="KW-0597">Phosphoprotein</keyword>
<dbReference type="Pfam" id="PF02518">
    <property type="entry name" value="HATPase_c"/>
    <property type="match status" value="1"/>
</dbReference>
<dbReference type="GO" id="GO:0005886">
    <property type="term" value="C:plasma membrane"/>
    <property type="evidence" value="ECO:0007669"/>
    <property type="project" value="TreeGrafter"/>
</dbReference>
<dbReference type="FunFam" id="1.10.287.130:FF:000001">
    <property type="entry name" value="Two-component sensor histidine kinase"/>
    <property type="match status" value="1"/>
</dbReference>
<evidence type="ECO:0000256" key="8">
    <source>
        <dbReference type="ARBA" id="ARBA00022989"/>
    </source>
</evidence>
<dbReference type="SUPFAM" id="SSF47384">
    <property type="entry name" value="Homodimeric domain of signal transducing histidine kinase"/>
    <property type="match status" value="1"/>
</dbReference>
<evidence type="ECO:0000256" key="11">
    <source>
        <dbReference type="SAM" id="Phobius"/>
    </source>
</evidence>
<dbReference type="InterPro" id="IPR036097">
    <property type="entry name" value="HisK_dim/P_sf"/>
</dbReference>
<feature type="transmembrane region" description="Helical" evidence="11">
    <location>
        <begin position="151"/>
        <end position="171"/>
    </location>
</feature>
<dbReference type="SMART" id="SM00387">
    <property type="entry name" value="HATPase_c"/>
    <property type="match status" value="1"/>
</dbReference>
<feature type="domain" description="Histidine kinase" evidence="12">
    <location>
        <begin position="237"/>
        <end position="444"/>
    </location>
</feature>
<dbReference type="PANTHER" id="PTHR45436">
    <property type="entry name" value="SENSOR HISTIDINE KINASE YKOH"/>
    <property type="match status" value="1"/>
</dbReference>
<dbReference type="RefSeq" id="WP_147651768.1">
    <property type="nucleotide sequence ID" value="NZ_CP042383.1"/>
</dbReference>
<dbReference type="InterPro" id="IPR003661">
    <property type="entry name" value="HisK_dim/P_dom"/>
</dbReference>
<evidence type="ECO:0000313" key="13">
    <source>
        <dbReference type="EMBL" id="QEA42541.1"/>
    </source>
</evidence>
<feature type="transmembrane region" description="Helical" evidence="11">
    <location>
        <begin position="20"/>
        <end position="40"/>
    </location>
</feature>
<reference evidence="13 14" key="1">
    <citation type="submission" date="2019-06" db="EMBL/GenBank/DDBJ databases">
        <title>Genome analyses of bacteria isolated from kimchi.</title>
        <authorList>
            <person name="Lee S."/>
            <person name="Ahn S."/>
            <person name="Roh S."/>
        </authorList>
    </citation>
    <scope>NUCLEOTIDE SEQUENCE [LARGE SCALE GENOMIC DNA]</scope>
    <source>
        <strain evidence="13 14">CBA3630</strain>
    </source>
</reference>
<dbReference type="PRINTS" id="PR00344">
    <property type="entry name" value="BCTRLSENSOR"/>
</dbReference>
<sequence>MGNNTKRSNTAIRMMTVAYIRLFVFIFILITIVVVTTVSYKLVKSRVSDADRIIVSLNKSDIDSGFDWSHWKKNSTIDTNNTFVFVKRDGNSFYSAGTKAFLSKAKHETVVFGISKVEDGNFYFYRTKKYRHIQYAVYLGLNEVFNTIKTLLVSLLLILTIIFAGSLWFIIQLARKLSMPLHNLSLAVENLNIQNDIDSQVPNINEPAEVYILSETLKTWLTNLQKQNNREKEFFVNASHELKTPLAGFQGNLDLITRRGKLHPEIVQPALNALNKESKRMQRLVNYLLEIARNENGITEKKMTFSAQDIVSKVTCDFQEDFKAKVKVRVKKDFNIFGSYDELQQVLRIILDNAKKYSGNASEILIVIEDGNITIIDQGQGISEEDKPHVFDRFYRGDKTRSNVQGNGLGLSLALQFANKNNASLSVSDNIPKGTIIRISFTEK</sequence>
<comment type="catalytic activity">
    <reaction evidence="1">
        <text>ATP + protein L-histidine = ADP + protein N-phospho-L-histidine.</text>
        <dbReference type="EC" id="2.7.13.3"/>
    </reaction>
</comment>
<evidence type="ECO:0000256" key="7">
    <source>
        <dbReference type="ARBA" id="ARBA00022777"/>
    </source>
</evidence>
<keyword evidence="8 11" id="KW-1133">Transmembrane helix</keyword>
<dbReference type="EMBL" id="CP042383">
    <property type="protein sequence ID" value="QEA42541.1"/>
    <property type="molecule type" value="Genomic_DNA"/>
</dbReference>
<evidence type="ECO:0000256" key="10">
    <source>
        <dbReference type="ARBA" id="ARBA00023136"/>
    </source>
</evidence>
<comment type="subcellular location">
    <subcellularLocation>
        <location evidence="2">Membrane</location>
    </subcellularLocation>
</comment>
<evidence type="ECO:0000256" key="3">
    <source>
        <dbReference type="ARBA" id="ARBA00012438"/>
    </source>
</evidence>
<dbReference type="EC" id="2.7.13.3" evidence="3"/>
<dbReference type="InterPro" id="IPR003594">
    <property type="entry name" value="HATPase_dom"/>
</dbReference>